<accession>A0A2P2J1S0</accession>
<dbReference type="EMBL" id="GGEC01006956">
    <property type="protein sequence ID" value="MBW87439.1"/>
    <property type="molecule type" value="Transcribed_RNA"/>
</dbReference>
<organism evidence="1">
    <name type="scientific">Rhizophora mucronata</name>
    <name type="common">Asiatic mangrove</name>
    <dbReference type="NCBI Taxonomy" id="61149"/>
    <lineage>
        <taxon>Eukaryota</taxon>
        <taxon>Viridiplantae</taxon>
        <taxon>Streptophyta</taxon>
        <taxon>Embryophyta</taxon>
        <taxon>Tracheophyta</taxon>
        <taxon>Spermatophyta</taxon>
        <taxon>Magnoliopsida</taxon>
        <taxon>eudicotyledons</taxon>
        <taxon>Gunneridae</taxon>
        <taxon>Pentapetalae</taxon>
        <taxon>rosids</taxon>
        <taxon>fabids</taxon>
        <taxon>Malpighiales</taxon>
        <taxon>Rhizophoraceae</taxon>
        <taxon>Rhizophora</taxon>
    </lineage>
</organism>
<proteinExistence type="predicted"/>
<name>A0A2P2J1S0_RHIMU</name>
<dbReference type="AlphaFoldDB" id="A0A2P2J1S0"/>
<sequence>MSSDMSIELHKEIYKFLV</sequence>
<evidence type="ECO:0000313" key="1">
    <source>
        <dbReference type="EMBL" id="MBW87439.1"/>
    </source>
</evidence>
<reference evidence="1" key="1">
    <citation type="submission" date="2018-02" db="EMBL/GenBank/DDBJ databases">
        <title>Rhizophora mucronata_Transcriptome.</title>
        <authorList>
            <person name="Meera S.P."/>
            <person name="Sreeshan A."/>
            <person name="Augustine A."/>
        </authorList>
    </citation>
    <scope>NUCLEOTIDE SEQUENCE</scope>
    <source>
        <tissue evidence="1">Leaf</tissue>
    </source>
</reference>
<protein>
    <submittedName>
        <fullName evidence="1">Uncharacterized protein</fullName>
    </submittedName>
</protein>